<dbReference type="AlphaFoldDB" id="A0A8C1KLH4"/>
<sequence length="72" mass="8037">MKVGLPFSLLSLWLSFGSAGKCSMLALFISSERCVLRAVTFTFLSTNLAYKMKQGMFKNPVHIYVNVTIQLS</sequence>
<accession>A0A8C1KLH4</accession>
<organism evidence="2 3">
    <name type="scientific">Cyprinus carpio</name>
    <name type="common">Common carp</name>
    <dbReference type="NCBI Taxonomy" id="7962"/>
    <lineage>
        <taxon>Eukaryota</taxon>
        <taxon>Metazoa</taxon>
        <taxon>Chordata</taxon>
        <taxon>Craniata</taxon>
        <taxon>Vertebrata</taxon>
        <taxon>Euteleostomi</taxon>
        <taxon>Actinopterygii</taxon>
        <taxon>Neopterygii</taxon>
        <taxon>Teleostei</taxon>
        <taxon>Ostariophysi</taxon>
        <taxon>Cypriniformes</taxon>
        <taxon>Cyprinidae</taxon>
        <taxon>Cyprininae</taxon>
        <taxon>Cyprinus</taxon>
    </lineage>
</organism>
<keyword evidence="1" id="KW-0732">Signal</keyword>
<feature type="chain" id="PRO_5034479719" description="Secreted protein" evidence="1">
    <location>
        <begin position="20"/>
        <end position="72"/>
    </location>
</feature>
<evidence type="ECO:0000256" key="1">
    <source>
        <dbReference type="SAM" id="SignalP"/>
    </source>
</evidence>
<reference evidence="2" key="1">
    <citation type="submission" date="2025-08" db="UniProtKB">
        <authorList>
            <consortium name="Ensembl"/>
        </authorList>
    </citation>
    <scope>IDENTIFICATION</scope>
</reference>
<dbReference type="Ensembl" id="ENSCCRT00010053758.1">
    <property type="protein sequence ID" value="ENSCCRP00010049030.1"/>
    <property type="gene ID" value="ENSCCRG00010020767.1"/>
</dbReference>
<dbReference type="Proteomes" id="UP000694427">
    <property type="component" value="Unplaced"/>
</dbReference>
<evidence type="ECO:0000313" key="3">
    <source>
        <dbReference type="Proteomes" id="UP000694427"/>
    </source>
</evidence>
<name>A0A8C1KLH4_CYPCA</name>
<keyword evidence="3" id="KW-1185">Reference proteome</keyword>
<proteinExistence type="predicted"/>
<reference evidence="2" key="2">
    <citation type="submission" date="2025-09" db="UniProtKB">
        <authorList>
            <consortium name="Ensembl"/>
        </authorList>
    </citation>
    <scope>IDENTIFICATION</scope>
</reference>
<protein>
    <recommendedName>
        <fullName evidence="4">Secreted protein</fullName>
    </recommendedName>
</protein>
<evidence type="ECO:0008006" key="4">
    <source>
        <dbReference type="Google" id="ProtNLM"/>
    </source>
</evidence>
<feature type="signal peptide" evidence="1">
    <location>
        <begin position="1"/>
        <end position="19"/>
    </location>
</feature>
<evidence type="ECO:0000313" key="2">
    <source>
        <dbReference type="Ensembl" id="ENSCCRP00010049030.1"/>
    </source>
</evidence>